<accession>A0A8H4QPB9</accession>
<organism evidence="2 3">
    <name type="scientific">Agrocybe pediades</name>
    <dbReference type="NCBI Taxonomy" id="84607"/>
    <lineage>
        <taxon>Eukaryota</taxon>
        <taxon>Fungi</taxon>
        <taxon>Dikarya</taxon>
        <taxon>Basidiomycota</taxon>
        <taxon>Agaricomycotina</taxon>
        <taxon>Agaricomycetes</taxon>
        <taxon>Agaricomycetidae</taxon>
        <taxon>Agaricales</taxon>
        <taxon>Agaricineae</taxon>
        <taxon>Strophariaceae</taxon>
        <taxon>Agrocybe</taxon>
    </lineage>
</organism>
<proteinExistence type="predicted"/>
<evidence type="ECO:0000313" key="2">
    <source>
        <dbReference type="EMBL" id="KAF4614421.1"/>
    </source>
</evidence>
<evidence type="ECO:0000313" key="3">
    <source>
        <dbReference type="Proteomes" id="UP000521872"/>
    </source>
</evidence>
<evidence type="ECO:0000256" key="1">
    <source>
        <dbReference type="SAM" id="MobiDB-lite"/>
    </source>
</evidence>
<dbReference type="EMBL" id="JAACJL010000044">
    <property type="protein sequence ID" value="KAF4614421.1"/>
    <property type="molecule type" value="Genomic_DNA"/>
</dbReference>
<dbReference type="AlphaFoldDB" id="A0A8H4QPB9"/>
<keyword evidence="3" id="KW-1185">Reference proteome</keyword>
<feature type="region of interest" description="Disordered" evidence="1">
    <location>
        <begin position="45"/>
        <end position="70"/>
    </location>
</feature>
<reference evidence="2 3" key="1">
    <citation type="submission" date="2019-12" db="EMBL/GenBank/DDBJ databases">
        <authorList>
            <person name="Floudas D."/>
            <person name="Bentzer J."/>
            <person name="Ahren D."/>
            <person name="Johansson T."/>
            <person name="Persson P."/>
            <person name="Tunlid A."/>
        </authorList>
    </citation>
    <scope>NUCLEOTIDE SEQUENCE [LARGE SCALE GENOMIC DNA]</scope>
    <source>
        <strain evidence="2 3">CBS 102.39</strain>
    </source>
</reference>
<sequence>MNAHPSVISKICHHARPARFWMTIGSPNPVRVGKGTELAVPDALGTTTNSERHTPNPGMTSDDPLQFADTHDPARRTCVELEHERHCDGPDPVQLEQLESQAWQDELVLSKNCDFEHVGRHLPLVRTGLPAGQDEHWLKEGPEQLAQSGWHLMQLPEELNVLDGQVETH</sequence>
<name>A0A8H4QPB9_9AGAR</name>
<protein>
    <submittedName>
        <fullName evidence="2">Uncharacterized protein</fullName>
    </submittedName>
</protein>
<dbReference type="Proteomes" id="UP000521872">
    <property type="component" value="Unassembled WGS sequence"/>
</dbReference>
<comment type="caution">
    <text evidence="2">The sequence shown here is derived from an EMBL/GenBank/DDBJ whole genome shotgun (WGS) entry which is preliminary data.</text>
</comment>
<gene>
    <name evidence="2" type="ORF">D9613_003336</name>
</gene>